<keyword evidence="4" id="KW-0408">Iron</keyword>
<dbReference type="InterPro" id="IPR037225">
    <property type="entry name" value="Nuo51_FMN-bd_sf"/>
</dbReference>
<proteinExistence type="inferred from homology"/>
<evidence type="ECO:0000256" key="2">
    <source>
        <dbReference type="ARBA" id="ARBA00022485"/>
    </source>
</evidence>
<dbReference type="Gene3D" id="3.10.20.600">
    <property type="match status" value="1"/>
</dbReference>
<name>A0A1W5LDT2_9BACT</name>
<dbReference type="GO" id="GO:0008137">
    <property type="term" value="F:NADH dehydrogenase (ubiquinone) activity"/>
    <property type="evidence" value="ECO:0007669"/>
    <property type="project" value="InterPro"/>
</dbReference>
<keyword evidence="3" id="KW-0479">Metal-binding</keyword>
<dbReference type="InterPro" id="IPR011538">
    <property type="entry name" value="Nuo51_FMN-bd"/>
</dbReference>
<dbReference type="CDD" id="cd03063">
    <property type="entry name" value="TRX_Fd_FDH_beta"/>
    <property type="match status" value="1"/>
</dbReference>
<evidence type="ECO:0000256" key="5">
    <source>
        <dbReference type="ARBA" id="ARBA00023014"/>
    </source>
</evidence>
<dbReference type="AlphaFoldDB" id="A0A1W5LDT2"/>
<dbReference type="Pfam" id="PF10589">
    <property type="entry name" value="NADH_4Fe-4S"/>
    <property type="match status" value="1"/>
</dbReference>
<evidence type="ECO:0000259" key="6">
    <source>
        <dbReference type="SMART" id="SM00928"/>
    </source>
</evidence>
<feature type="domain" description="NADH-ubiquinone oxidoreductase 51kDa subunit iron-sulphur binding" evidence="6">
    <location>
        <begin position="426"/>
        <end position="471"/>
    </location>
</feature>
<dbReference type="SUPFAM" id="SSF142984">
    <property type="entry name" value="Nqo1 middle domain-like"/>
    <property type="match status" value="1"/>
</dbReference>
<dbReference type="InterPro" id="IPR037207">
    <property type="entry name" value="Nuop51_4Fe4S-bd_sf"/>
</dbReference>
<dbReference type="Pfam" id="PF01512">
    <property type="entry name" value="Complex1_51K"/>
    <property type="match status" value="1"/>
</dbReference>
<protein>
    <submittedName>
        <fullName evidence="7">Formate dehydrogenase beta subunit</fullName>
    </submittedName>
</protein>
<dbReference type="GO" id="GO:0010181">
    <property type="term" value="F:FMN binding"/>
    <property type="evidence" value="ECO:0007669"/>
    <property type="project" value="InterPro"/>
</dbReference>
<dbReference type="InterPro" id="IPR019575">
    <property type="entry name" value="Nuop51_4Fe4S-bd"/>
</dbReference>
<dbReference type="Gene3D" id="6.10.250.1450">
    <property type="match status" value="1"/>
</dbReference>
<evidence type="ECO:0000256" key="1">
    <source>
        <dbReference type="ARBA" id="ARBA00007523"/>
    </source>
</evidence>
<dbReference type="FunFam" id="3.40.50.11540:FF:000001">
    <property type="entry name" value="NADH dehydrogenase [ubiquinone] flavoprotein 1, mitochondrial"/>
    <property type="match status" value="1"/>
</dbReference>
<dbReference type="Gene3D" id="1.20.1440.230">
    <property type="entry name" value="NADH-ubiquinone oxidoreductase 51kDa subunit, iron-sulphur binding domain"/>
    <property type="match status" value="1"/>
</dbReference>
<comment type="similarity">
    <text evidence="1">Belongs to the complex I 51 kDa subunit family.</text>
</comment>
<gene>
    <name evidence="7" type="primary">fdsB</name>
</gene>
<dbReference type="GO" id="GO:0046872">
    <property type="term" value="F:metal ion binding"/>
    <property type="evidence" value="ECO:0007669"/>
    <property type="project" value="UniProtKB-KW"/>
</dbReference>
<evidence type="ECO:0000256" key="4">
    <source>
        <dbReference type="ARBA" id="ARBA00023004"/>
    </source>
</evidence>
<dbReference type="SUPFAM" id="SSF140490">
    <property type="entry name" value="Nqo1C-terminal domain-like"/>
    <property type="match status" value="1"/>
</dbReference>
<dbReference type="PROSITE" id="PS00644">
    <property type="entry name" value="COMPLEX1_51K_1"/>
    <property type="match status" value="1"/>
</dbReference>
<dbReference type="EMBL" id="KU509399">
    <property type="protein sequence ID" value="ANC58198.1"/>
    <property type="molecule type" value="Genomic_DNA"/>
</dbReference>
<evidence type="ECO:0000313" key="7">
    <source>
        <dbReference type="EMBL" id="ANC58198.1"/>
    </source>
</evidence>
<dbReference type="InterPro" id="IPR001949">
    <property type="entry name" value="NADH-UbQ_OxRdtase_51kDa_CS"/>
</dbReference>
<dbReference type="InterPro" id="IPR036249">
    <property type="entry name" value="Thioredoxin-like_sf"/>
</dbReference>
<dbReference type="SUPFAM" id="SSF52833">
    <property type="entry name" value="Thioredoxin-like"/>
    <property type="match status" value="1"/>
</dbReference>
<evidence type="ECO:0000256" key="3">
    <source>
        <dbReference type="ARBA" id="ARBA00022723"/>
    </source>
</evidence>
<reference evidence="7" key="1">
    <citation type="submission" date="2016-01" db="EMBL/GenBank/DDBJ databases">
        <title>Hydrogen oxidation by a methanotroph.</title>
        <authorList>
            <person name="Stott M.B."/>
        </authorList>
    </citation>
    <scope>NUCLEOTIDE SEQUENCE</scope>
    <source>
        <strain evidence="7">RTK17.1</strain>
    </source>
</reference>
<sequence>MHTVYISRDYSSLAVGSNDVAKAVEKEASSRNIPLKIVRTGSYGLYWLEPVVEVELGGNKRVAYGPVEVEQVQSLFDSGFLEGLDHPLYLGNIQEHPYLKNQKRLIFERIGRNDPLSLDSYVECGGFIGLRKAIEWGQSKVIDEVYKSGLRGRGGAAFPTGIKWKTTWQATSSQKFIVCNADEGDSGTFSDRMVMEGDPFLLIEGMMIAGFAVGADKGYIYLRSEYPLAYEILNEAIFICKSAGLLGKRIFGSSFSFDLEVFLGAGAYVCGEETALLDSLEGKRGMVRPRPPLPAVKGLWGKPTVINNVITLSSVPWILSHGAEAYASLGVNRSKGTLPVQLSGNLQYPGLVEIPFGISLKELIYGFGGGTRSGRPLKAIQIGGPLGPYLPDSLLDIPLDYEELSKIKGIVGHGGIVAFDDSANLAHMAHYAMEFCAEESCGKCTPCRIGSTRGMELIEKIIMGKGSRRELELLFDLCDTMLNASLCGLGGMTPFPVLSALRYFPEDFGYSKAEVLAFATAG</sequence>
<dbReference type="GO" id="GO:0051539">
    <property type="term" value="F:4 iron, 4 sulfur cluster binding"/>
    <property type="evidence" value="ECO:0007669"/>
    <property type="project" value="UniProtKB-KW"/>
</dbReference>
<organism evidence="7">
    <name type="scientific">Candidatus Methylacidiphilum infernorum</name>
    <dbReference type="NCBI Taxonomy" id="511746"/>
    <lineage>
        <taxon>Bacteria</taxon>
        <taxon>Pseudomonadati</taxon>
        <taxon>Verrucomicrobiota</taxon>
        <taxon>Methylacidiphilae</taxon>
        <taxon>Methylacidiphilales</taxon>
        <taxon>Methylacidiphilaceae</taxon>
        <taxon>Methylacidiphilum (ex Ratnadevi et al. 2023)</taxon>
    </lineage>
</organism>
<accession>A0A1W5LDT2</accession>
<keyword evidence="5" id="KW-0411">Iron-sulfur</keyword>
<dbReference type="PROSITE" id="PS00645">
    <property type="entry name" value="COMPLEX1_51K_2"/>
    <property type="match status" value="1"/>
</dbReference>
<keyword evidence="2" id="KW-0004">4Fe-4S</keyword>
<dbReference type="PANTHER" id="PTHR43578:SF3">
    <property type="entry name" value="NADH-QUINONE OXIDOREDUCTASE SUBUNIT F"/>
    <property type="match status" value="1"/>
</dbReference>
<dbReference type="SMART" id="SM00928">
    <property type="entry name" value="NADH_4Fe-4S"/>
    <property type="match status" value="1"/>
</dbReference>
<dbReference type="SUPFAM" id="SSF142019">
    <property type="entry name" value="Nqo1 FMN-binding domain-like"/>
    <property type="match status" value="1"/>
</dbReference>
<dbReference type="Gene3D" id="3.40.50.11540">
    <property type="entry name" value="NADH-ubiquinone oxidoreductase 51kDa subunit"/>
    <property type="match status" value="1"/>
</dbReference>
<dbReference type="PANTHER" id="PTHR43578">
    <property type="entry name" value="NADH-QUINONE OXIDOREDUCTASE SUBUNIT F"/>
    <property type="match status" value="1"/>
</dbReference>
<dbReference type="OMA" id="MCGEETA"/>